<sequence length="307" mass="32463">MRPGRNRRRPRLTVLFGLLFGIVVGLTACGAGGGERPSGLPSTRAEQREAQRSASGVPDTPTPERTTGATKANRAPETSVVTSERTRPTRSTAPAPTTSPPPADTEPAPARPTRTTVPAPTTTQAEQTPTASASAVPAAGTAEGLGLLGWFLLLALAAALIVAWVLVGRSQRRAGWDTEARALESETRGITATRLPPVLHTTTAERRFLVWGPVRADLLDVQNRWDALAERATGDARRNWSLRVTALLHELITAVDVETEALGAGQDWAMLRVRVDRAGRALAAVLSGQPQPEPPPAAEPGTSAFQT</sequence>
<organism evidence="3 4">
    <name type="scientific">Pseudosporangium ferrugineum</name>
    <dbReference type="NCBI Taxonomy" id="439699"/>
    <lineage>
        <taxon>Bacteria</taxon>
        <taxon>Bacillati</taxon>
        <taxon>Actinomycetota</taxon>
        <taxon>Actinomycetes</taxon>
        <taxon>Micromonosporales</taxon>
        <taxon>Micromonosporaceae</taxon>
        <taxon>Pseudosporangium</taxon>
    </lineage>
</organism>
<reference evidence="3 4" key="1">
    <citation type="submission" date="2018-03" db="EMBL/GenBank/DDBJ databases">
        <title>Genomic Encyclopedia of Archaeal and Bacterial Type Strains, Phase II (KMG-II): from individual species to whole genera.</title>
        <authorList>
            <person name="Goeker M."/>
        </authorList>
    </citation>
    <scope>NUCLEOTIDE SEQUENCE [LARGE SCALE GENOMIC DNA]</scope>
    <source>
        <strain evidence="3 4">DSM 45348</strain>
    </source>
</reference>
<dbReference type="AlphaFoldDB" id="A0A2T0SC25"/>
<keyword evidence="2" id="KW-0472">Membrane</keyword>
<feature type="transmembrane region" description="Helical" evidence="2">
    <location>
        <begin position="147"/>
        <end position="167"/>
    </location>
</feature>
<dbReference type="PROSITE" id="PS51257">
    <property type="entry name" value="PROKAR_LIPOPROTEIN"/>
    <property type="match status" value="1"/>
</dbReference>
<gene>
    <name evidence="3" type="ORF">CLV70_104425</name>
</gene>
<dbReference type="OrthoDB" id="3298466at2"/>
<feature type="compositionally biased region" description="Low complexity" evidence="1">
    <location>
        <begin position="78"/>
        <end position="96"/>
    </location>
</feature>
<keyword evidence="4" id="KW-1185">Reference proteome</keyword>
<keyword evidence="2" id="KW-1133">Transmembrane helix</keyword>
<evidence type="ECO:0000256" key="1">
    <source>
        <dbReference type="SAM" id="MobiDB-lite"/>
    </source>
</evidence>
<feature type="compositionally biased region" description="Low complexity" evidence="1">
    <location>
        <begin position="105"/>
        <end position="135"/>
    </location>
</feature>
<keyword evidence="2" id="KW-0812">Transmembrane</keyword>
<accession>A0A2T0SC25</accession>
<evidence type="ECO:0000313" key="3">
    <source>
        <dbReference type="EMBL" id="PRY30873.1"/>
    </source>
</evidence>
<feature type="region of interest" description="Disordered" evidence="1">
    <location>
        <begin position="287"/>
        <end position="307"/>
    </location>
</feature>
<dbReference type="EMBL" id="PVZG01000004">
    <property type="protein sequence ID" value="PRY30873.1"/>
    <property type="molecule type" value="Genomic_DNA"/>
</dbReference>
<feature type="transmembrane region" description="Helical" evidence="2">
    <location>
        <begin position="12"/>
        <end position="33"/>
    </location>
</feature>
<dbReference type="RefSeq" id="WP_146164040.1">
    <property type="nucleotide sequence ID" value="NZ_PVZG01000004.1"/>
</dbReference>
<evidence type="ECO:0000256" key="2">
    <source>
        <dbReference type="SAM" id="Phobius"/>
    </source>
</evidence>
<dbReference type="Proteomes" id="UP000239209">
    <property type="component" value="Unassembled WGS sequence"/>
</dbReference>
<name>A0A2T0SC25_9ACTN</name>
<protein>
    <submittedName>
        <fullName evidence="3">Uncharacterized protein</fullName>
    </submittedName>
</protein>
<feature type="region of interest" description="Disordered" evidence="1">
    <location>
        <begin position="32"/>
        <end position="135"/>
    </location>
</feature>
<evidence type="ECO:0000313" key="4">
    <source>
        <dbReference type="Proteomes" id="UP000239209"/>
    </source>
</evidence>
<comment type="caution">
    <text evidence="3">The sequence shown here is derived from an EMBL/GenBank/DDBJ whole genome shotgun (WGS) entry which is preliminary data.</text>
</comment>
<proteinExistence type="predicted"/>